<name>A0AAV3T7Q9_9EURY</name>
<dbReference type="EMBL" id="BAAADV010000002">
    <property type="protein sequence ID" value="GAA0670087.1"/>
    <property type="molecule type" value="Genomic_DNA"/>
</dbReference>
<sequence length="239" mass="24823">MTSHDIQTGEEPADATTANEGEASFVRKHVASGTAAFAVGGLSLLRALRALGTNSRRAAFHGALGAAGIALGAAQRRRSGGDGSTATGLDEGETITFETEDDEMDDQEDGGMNEGEATGTSTDELSSSTPDEAREDDDISEAKVANEPSEATGPASTDSVPEQTDSTEPEATPEDDPEVAEEAPSLEDKDERTTPGEKADTPEEEIAEETGDGDPDEGDETTGDETTDDDGEEHRDDES</sequence>
<dbReference type="Proteomes" id="UP001500420">
    <property type="component" value="Unassembled WGS sequence"/>
</dbReference>
<evidence type="ECO:0000313" key="2">
    <source>
        <dbReference type="EMBL" id="GAA0670087.1"/>
    </source>
</evidence>
<protein>
    <recommendedName>
        <fullName evidence="4">DUF2892 domain-containing protein</fullName>
    </recommendedName>
</protein>
<evidence type="ECO:0008006" key="4">
    <source>
        <dbReference type="Google" id="ProtNLM"/>
    </source>
</evidence>
<comment type="caution">
    <text evidence="2">The sequence shown here is derived from an EMBL/GenBank/DDBJ whole genome shotgun (WGS) entry which is preliminary data.</text>
</comment>
<feature type="compositionally biased region" description="Acidic residues" evidence="1">
    <location>
        <begin position="202"/>
        <end position="231"/>
    </location>
</feature>
<feature type="region of interest" description="Disordered" evidence="1">
    <location>
        <begin position="1"/>
        <end position="21"/>
    </location>
</feature>
<feature type="compositionally biased region" description="Acidic residues" evidence="1">
    <location>
        <begin position="90"/>
        <end position="111"/>
    </location>
</feature>
<evidence type="ECO:0000313" key="3">
    <source>
        <dbReference type="Proteomes" id="UP001500420"/>
    </source>
</evidence>
<feature type="compositionally biased region" description="Polar residues" evidence="1">
    <location>
        <begin position="118"/>
        <end position="130"/>
    </location>
</feature>
<reference evidence="2 3" key="1">
    <citation type="journal article" date="2019" name="Int. J. Syst. Evol. Microbiol.">
        <title>The Global Catalogue of Microorganisms (GCM) 10K type strain sequencing project: providing services to taxonomists for standard genome sequencing and annotation.</title>
        <authorList>
            <consortium name="The Broad Institute Genomics Platform"/>
            <consortium name="The Broad Institute Genome Sequencing Center for Infectious Disease"/>
            <person name="Wu L."/>
            <person name="Ma J."/>
        </authorList>
    </citation>
    <scope>NUCLEOTIDE SEQUENCE [LARGE SCALE GENOMIC DNA]</scope>
    <source>
        <strain evidence="2 3">JCM 16328</strain>
    </source>
</reference>
<feature type="region of interest" description="Disordered" evidence="1">
    <location>
        <begin position="72"/>
        <end position="239"/>
    </location>
</feature>
<accession>A0AAV3T7Q9</accession>
<dbReference type="AlphaFoldDB" id="A0AAV3T7Q9"/>
<evidence type="ECO:0000256" key="1">
    <source>
        <dbReference type="SAM" id="MobiDB-lite"/>
    </source>
</evidence>
<dbReference type="RefSeq" id="WP_343773383.1">
    <property type="nucleotide sequence ID" value="NZ_BAAADV010000002.1"/>
</dbReference>
<feature type="compositionally biased region" description="Acidic residues" evidence="1">
    <location>
        <begin position="165"/>
        <end position="185"/>
    </location>
</feature>
<proteinExistence type="predicted"/>
<feature type="compositionally biased region" description="Basic and acidic residues" evidence="1">
    <location>
        <begin position="186"/>
        <end position="201"/>
    </location>
</feature>
<organism evidence="2 3">
    <name type="scientific">Natronoarchaeum mannanilyticum</name>
    <dbReference type="NCBI Taxonomy" id="926360"/>
    <lineage>
        <taxon>Archaea</taxon>
        <taxon>Methanobacteriati</taxon>
        <taxon>Methanobacteriota</taxon>
        <taxon>Stenosarchaea group</taxon>
        <taxon>Halobacteria</taxon>
        <taxon>Halobacteriales</taxon>
        <taxon>Natronoarchaeaceae</taxon>
    </lineage>
</organism>
<feature type="compositionally biased region" description="Polar residues" evidence="1">
    <location>
        <begin position="154"/>
        <end position="163"/>
    </location>
</feature>
<keyword evidence="3" id="KW-1185">Reference proteome</keyword>
<gene>
    <name evidence="2" type="ORF">GCM10009020_15200</name>
</gene>